<dbReference type="RefSeq" id="XP_060414704.1">
    <property type="nucleotide sequence ID" value="XM_060557675.1"/>
</dbReference>
<dbReference type="EMBL" id="JAHLJV010000025">
    <property type="protein sequence ID" value="KAK1593411.1"/>
    <property type="molecule type" value="Genomic_DNA"/>
</dbReference>
<dbReference type="GeneID" id="85441915"/>
<accession>A0AAD8Q178</accession>
<comment type="caution">
    <text evidence="1">The sequence shown here is derived from an EMBL/GenBank/DDBJ whole genome shotgun (WGS) entry which is preliminary data.</text>
</comment>
<evidence type="ECO:0000313" key="1">
    <source>
        <dbReference type="EMBL" id="KAK1593411.1"/>
    </source>
</evidence>
<evidence type="ECO:0008006" key="3">
    <source>
        <dbReference type="Google" id="ProtNLM"/>
    </source>
</evidence>
<protein>
    <recommendedName>
        <fullName evidence="3">BTB domain-containing protein</fullName>
    </recommendedName>
</protein>
<organism evidence="1 2">
    <name type="scientific">Colletotrichum navitas</name>
    <dbReference type="NCBI Taxonomy" id="681940"/>
    <lineage>
        <taxon>Eukaryota</taxon>
        <taxon>Fungi</taxon>
        <taxon>Dikarya</taxon>
        <taxon>Ascomycota</taxon>
        <taxon>Pezizomycotina</taxon>
        <taxon>Sordariomycetes</taxon>
        <taxon>Hypocreomycetidae</taxon>
        <taxon>Glomerellales</taxon>
        <taxon>Glomerellaceae</taxon>
        <taxon>Colletotrichum</taxon>
        <taxon>Colletotrichum graminicola species complex</taxon>
    </lineage>
</organism>
<evidence type="ECO:0000313" key="2">
    <source>
        <dbReference type="Proteomes" id="UP001230504"/>
    </source>
</evidence>
<keyword evidence="2" id="KW-1185">Reference proteome</keyword>
<gene>
    <name evidence="1" type="ORF">LY79DRAFT_551792</name>
</gene>
<name>A0AAD8Q178_9PEZI</name>
<reference evidence="1" key="1">
    <citation type="submission" date="2021-06" db="EMBL/GenBank/DDBJ databases">
        <title>Comparative genomics, transcriptomics and evolutionary studies reveal genomic signatures of adaptation to plant cell wall in hemibiotrophic fungi.</title>
        <authorList>
            <consortium name="DOE Joint Genome Institute"/>
            <person name="Baroncelli R."/>
            <person name="Diaz J.F."/>
            <person name="Benocci T."/>
            <person name="Peng M."/>
            <person name="Battaglia E."/>
            <person name="Haridas S."/>
            <person name="Andreopoulos W."/>
            <person name="Labutti K."/>
            <person name="Pangilinan J."/>
            <person name="Floch G.L."/>
            <person name="Makela M.R."/>
            <person name="Henrissat B."/>
            <person name="Grigoriev I.V."/>
            <person name="Crouch J.A."/>
            <person name="De Vries R.P."/>
            <person name="Sukno S.A."/>
            <person name="Thon M.R."/>
        </authorList>
    </citation>
    <scope>NUCLEOTIDE SEQUENCE</scope>
    <source>
        <strain evidence="1">CBS 125086</strain>
    </source>
</reference>
<sequence>MESIEETNGAFTSGDELAEPITQTIDLGNGSGDVTIILRYFPEPDEQKTELHGLIVSSEAMARASPVWKQMFAGQWAETKAGRRLVLDHREDDYKAVVTIMNIIHLRFNDVPQTVTPGELKAIATFTDQRMATALVVPWIERWLKHLSWSVEIVGYETEWLWVAWEFGLADVFDRVACRLAYGAPVPVAKSIPQPSMAGTLSHSGEPVYSPEEHEVQDILYDVDFNMLPPGVEGK</sequence>
<dbReference type="AlphaFoldDB" id="A0AAD8Q178"/>
<proteinExistence type="predicted"/>
<dbReference type="Proteomes" id="UP001230504">
    <property type="component" value="Unassembled WGS sequence"/>
</dbReference>